<name>A0A5C6TRH8_9SPHN</name>
<protein>
    <submittedName>
        <fullName evidence="1">Uncharacterized protein</fullName>
    </submittedName>
</protein>
<dbReference type="Proteomes" id="UP000321249">
    <property type="component" value="Unassembled WGS sequence"/>
</dbReference>
<evidence type="ECO:0000313" key="1">
    <source>
        <dbReference type="EMBL" id="TXC62836.1"/>
    </source>
</evidence>
<dbReference type="RefSeq" id="WP_147042223.1">
    <property type="nucleotide sequence ID" value="NZ_BAABIR010000002.1"/>
</dbReference>
<keyword evidence="2" id="KW-1185">Reference proteome</keyword>
<dbReference type="OrthoDB" id="7450588at2"/>
<evidence type="ECO:0000313" key="2">
    <source>
        <dbReference type="Proteomes" id="UP000321249"/>
    </source>
</evidence>
<sequence length="321" mass="29023">MIGPGGIAGTGLLANTGDPAQPLPVVSGVLVASGNSVQGVADRGAILADIVDPRLPEGTRLVGRVIEAANAAGQALVRAGNGQDYLIDGLTAAPGALVNLTVGGANVLGGGNQSPLLGVSLASAGQAHGDAVTLGALSGGRPVTLEQGLATGGVVQGVVQTATGLVSGVTGGLGSGQTPVQGVVQTATGLVSGVTGGGGSSNPVGAALGLVTGALPGGNNGGQGALGAVLGPVTGAAGGQGSGDGALAGVLGTVTGALGAQGGQSGQGADGGVVAGVLGTVTGLLSGQGAAPASTPASPVGGVVQSVTNGLGGLLGGRRGG</sequence>
<proteinExistence type="predicted"/>
<comment type="caution">
    <text evidence="1">The sequence shown here is derived from an EMBL/GenBank/DDBJ whole genome shotgun (WGS) entry which is preliminary data.</text>
</comment>
<dbReference type="AlphaFoldDB" id="A0A5C6TRH8"/>
<organism evidence="1 2">
    <name type="scientific">Allosphingosinicella ginsenosidimutans</name>
    <dbReference type="NCBI Taxonomy" id="1176539"/>
    <lineage>
        <taxon>Bacteria</taxon>
        <taxon>Pseudomonadati</taxon>
        <taxon>Pseudomonadota</taxon>
        <taxon>Alphaproteobacteria</taxon>
        <taxon>Sphingomonadales</taxon>
        <taxon>Sphingomonadaceae</taxon>
        <taxon>Allosphingosinicella</taxon>
    </lineage>
</organism>
<reference evidence="1 2" key="1">
    <citation type="journal article" date="2015" name="J. Microbiol.">
        <title>Sphingosinicella ginsenosidimutans sp. nov., with ginsenoside converting activity.</title>
        <authorList>
            <person name="Kim J.K."/>
            <person name="Kang M.S."/>
            <person name="Park S.C."/>
            <person name="Kim K.M."/>
            <person name="Choi K."/>
            <person name="Yoon M.H."/>
            <person name="Im W.T."/>
        </authorList>
    </citation>
    <scope>NUCLEOTIDE SEQUENCE [LARGE SCALE GENOMIC DNA]</scope>
    <source>
        <strain evidence="1 2">BS-11</strain>
    </source>
</reference>
<gene>
    <name evidence="1" type="ORF">FRZ32_03635</name>
</gene>
<dbReference type="EMBL" id="VOQQ01000001">
    <property type="protein sequence ID" value="TXC62836.1"/>
    <property type="molecule type" value="Genomic_DNA"/>
</dbReference>
<accession>A0A5C6TRH8</accession>